<dbReference type="EMBL" id="PNIN01000025">
    <property type="protein sequence ID" value="PMP72223.1"/>
    <property type="molecule type" value="Genomic_DNA"/>
</dbReference>
<evidence type="ECO:0000313" key="4">
    <source>
        <dbReference type="Proteomes" id="UP000242881"/>
    </source>
</evidence>
<dbReference type="AlphaFoldDB" id="A0A2J6WP92"/>
<organism evidence="3 4">
    <name type="scientific">Calditerrivibrio nitroreducens</name>
    <dbReference type="NCBI Taxonomy" id="477976"/>
    <lineage>
        <taxon>Bacteria</taxon>
        <taxon>Pseudomonadati</taxon>
        <taxon>Deferribacterota</taxon>
        <taxon>Deferribacteres</taxon>
        <taxon>Deferribacterales</taxon>
        <taxon>Calditerrivibrionaceae</taxon>
    </lineage>
</organism>
<reference evidence="3 4" key="1">
    <citation type="submission" date="2018-01" db="EMBL/GenBank/DDBJ databases">
        <title>Metagenomic assembled genomes from two thermal pools in the Uzon Caldera, Kamchatka, Russia.</title>
        <authorList>
            <person name="Wilkins L."/>
            <person name="Ettinger C."/>
        </authorList>
    </citation>
    <scope>NUCLEOTIDE SEQUENCE [LARGE SCALE GENOMIC DNA]</scope>
    <source>
        <strain evidence="3">ZAV-05</strain>
    </source>
</reference>
<keyword evidence="1 2" id="KW-0533">Nickel</keyword>
<evidence type="ECO:0000313" key="3">
    <source>
        <dbReference type="EMBL" id="PMP72223.1"/>
    </source>
</evidence>
<evidence type="ECO:0000256" key="2">
    <source>
        <dbReference type="HAMAP-Rule" id="MF_01074"/>
    </source>
</evidence>
<comment type="caution">
    <text evidence="3">The sequence shown here is derived from an EMBL/GenBank/DDBJ whole genome shotgun (WGS) entry which is preliminary data.</text>
</comment>
<dbReference type="PANTHER" id="PTHR36566">
    <property type="entry name" value="NICKEL INSERTION PROTEIN-RELATED"/>
    <property type="match status" value="1"/>
</dbReference>
<dbReference type="Pfam" id="PF01969">
    <property type="entry name" value="Ni_insertion"/>
    <property type="match status" value="1"/>
</dbReference>
<dbReference type="PANTHER" id="PTHR36566:SF1">
    <property type="entry name" value="PYRIDINIUM-3,5-BISTHIOCARBOXYLIC ACID MONONUCLEOTIDE NICKEL INSERTION PROTEIN"/>
    <property type="match status" value="1"/>
</dbReference>
<proteinExistence type="inferred from homology"/>
<accession>A0A2J6WP92</accession>
<protein>
    <recommendedName>
        <fullName evidence="2">Putative nickel insertion protein</fullName>
    </recommendedName>
</protein>
<comment type="similarity">
    <text evidence="2">Belongs to the LarC family.</text>
</comment>
<dbReference type="Gene3D" id="3.30.70.1380">
    <property type="entry name" value="Transcriptional regulatory protein pf0864 domain like"/>
    <property type="match status" value="1"/>
</dbReference>
<gene>
    <name evidence="3" type="ORF">C0187_01990</name>
</gene>
<dbReference type="GO" id="GO:0016151">
    <property type="term" value="F:nickel cation binding"/>
    <property type="evidence" value="ECO:0007669"/>
    <property type="project" value="UniProtKB-UniRule"/>
</dbReference>
<dbReference type="InterPro" id="IPR002822">
    <property type="entry name" value="Ni_insertion"/>
</dbReference>
<keyword evidence="2" id="KW-0456">Lyase</keyword>
<dbReference type="HAMAP" id="MF_01074">
    <property type="entry name" value="LarC"/>
    <property type="match status" value="1"/>
</dbReference>
<dbReference type="Proteomes" id="UP000242881">
    <property type="component" value="Unassembled WGS sequence"/>
</dbReference>
<name>A0A2J6WP92_9BACT</name>
<evidence type="ECO:0000256" key="1">
    <source>
        <dbReference type="ARBA" id="ARBA00022596"/>
    </source>
</evidence>
<dbReference type="GO" id="GO:0016829">
    <property type="term" value="F:lyase activity"/>
    <property type="evidence" value="ECO:0007669"/>
    <property type="project" value="UniProtKB-UniRule"/>
</dbReference>
<sequence>MSGLYLDMISGISGDMTMAALLQIEDKSVELSEIFSNIFGIAVNIGLNKKYVNGIKAYQLKLNFSKEILPSRNFKTIREIIEDYSFDEKVKSDALRIFTLIAEAESKIHGVDIDEIHFHEVGAMDSIIDIVGVAYLINSINPGFIFSSPAKFGCGTIKSAHGMIPVPAPATIEILKDFPFERLNINTELTTPTGAAIIKHYVSEVTYNFSGVVEDIYYSTGTKQLISGSKLTKKANQLTFEEPVVISPTYPNLLRVIKYKDDNSKKKLVMIETNIDDMSSEHLGHTFDILFDKGALDIFFTPIFMKKNRPSYKLSVIAEESHKDLLIQTILRHTTTGGVRFYNIGRYELDKSFTEVEYLGCRFKIKILTGDGVKKYSPEWEDIRRYSEFLKIPTNQLYYEVMKIVDI</sequence>